<feature type="region of interest" description="Disordered" evidence="1">
    <location>
        <begin position="1"/>
        <end position="38"/>
    </location>
</feature>
<keyword evidence="2" id="KW-0812">Transmembrane</keyword>
<sequence length="247" mass="26866">MDLDRGSSPVSGPRPRSEDFQAHVPRSSTPLPGLAPEAHASYSLSPELEDNPNVAFHSAHASPFVVRRSGEHLGGLPGRSPEPIHVQDWIVPKETVVRASLTIGERLEPTLKNAQVERAHYARKAQMAGYALNVAIGLQVLFGALTTAISASNSGKRASIGLSVIGKIGGMSTLVASYLARARGSNEPELSIIRAKDLDQFIRECEAFKMDFGLLDNHEHDDKLERFRSRFEELLGNANGERRLATV</sequence>
<keyword evidence="2" id="KW-0472">Membrane</keyword>
<dbReference type="OrthoDB" id="3245801at2759"/>
<dbReference type="Proteomes" id="UP000772434">
    <property type="component" value="Unassembled WGS sequence"/>
</dbReference>
<proteinExistence type="predicted"/>
<evidence type="ECO:0000313" key="5">
    <source>
        <dbReference type="Proteomes" id="UP000772434"/>
    </source>
</evidence>
<evidence type="ECO:0000256" key="1">
    <source>
        <dbReference type="SAM" id="MobiDB-lite"/>
    </source>
</evidence>
<accession>A0A9P5PBQ1</accession>
<protein>
    <recommendedName>
        <fullName evidence="3">SMODS and SLOG-associating 2TM effector domain-containing protein</fullName>
    </recommendedName>
</protein>
<feature type="transmembrane region" description="Helical" evidence="2">
    <location>
        <begin position="130"/>
        <end position="152"/>
    </location>
</feature>
<dbReference type="Pfam" id="PF18142">
    <property type="entry name" value="SLATT_fungal"/>
    <property type="match status" value="1"/>
</dbReference>
<gene>
    <name evidence="4" type="ORF">BDP27DRAFT_1341925</name>
</gene>
<evidence type="ECO:0000259" key="3">
    <source>
        <dbReference type="Pfam" id="PF18142"/>
    </source>
</evidence>
<feature type="transmembrane region" description="Helical" evidence="2">
    <location>
        <begin position="158"/>
        <end position="180"/>
    </location>
</feature>
<organism evidence="4 5">
    <name type="scientific">Rhodocollybia butyracea</name>
    <dbReference type="NCBI Taxonomy" id="206335"/>
    <lineage>
        <taxon>Eukaryota</taxon>
        <taxon>Fungi</taxon>
        <taxon>Dikarya</taxon>
        <taxon>Basidiomycota</taxon>
        <taxon>Agaricomycotina</taxon>
        <taxon>Agaricomycetes</taxon>
        <taxon>Agaricomycetidae</taxon>
        <taxon>Agaricales</taxon>
        <taxon>Marasmiineae</taxon>
        <taxon>Omphalotaceae</taxon>
        <taxon>Rhodocollybia</taxon>
    </lineage>
</organism>
<feature type="compositionally biased region" description="Low complexity" evidence="1">
    <location>
        <begin position="1"/>
        <end position="14"/>
    </location>
</feature>
<dbReference type="NCBIfam" id="NF033635">
    <property type="entry name" value="SLATT_fungal"/>
    <property type="match status" value="1"/>
</dbReference>
<keyword evidence="2" id="KW-1133">Transmembrane helix</keyword>
<comment type="caution">
    <text evidence="4">The sequence shown here is derived from an EMBL/GenBank/DDBJ whole genome shotgun (WGS) entry which is preliminary data.</text>
</comment>
<dbReference type="InterPro" id="IPR041622">
    <property type="entry name" value="SLATT_fungi"/>
</dbReference>
<dbReference type="AlphaFoldDB" id="A0A9P5PBQ1"/>
<evidence type="ECO:0000313" key="4">
    <source>
        <dbReference type="EMBL" id="KAF9059185.1"/>
    </source>
</evidence>
<keyword evidence="5" id="KW-1185">Reference proteome</keyword>
<feature type="domain" description="SMODS and SLOG-associating 2TM effector" evidence="3">
    <location>
        <begin position="115"/>
        <end position="237"/>
    </location>
</feature>
<reference evidence="4" key="1">
    <citation type="submission" date="2020-11" db="EMBL/GenBank/DDBJ databases">
        <authorList>
            <consortium name="DOE Joint Genome Institute"/>
            <person name="Ahrendt S."/>
            <person name="Riley R."/>
            <person name="Andreopoulos W."/>
            <person name="Labutti K."/>
            <person name="Pangilinan J."/>
            <person name="Ruiz-Duenas F.J."/>
            <person name="Barrasa J.M."/>
            <person name="Sanchez-Garcia M."/>
            <person name="Camarero S."/>
            <person name="Miyauchi S."/>
            <person name="Serrano A."/>
            <person name="Linde D."/>
            <person name="Babiker R."/>
            <person name="Drula E."/>
            <person name="Ayuso-Fernandez I."/>
            <person name="Pacheco R."/>
            <person name="Padilla G."/>
            <person name="Ferreira P."/>
            <person name="Barriuso J."/>
            <person name="Kellner H."/>
            <person name="Castanera R."/>
            <person name="Alfaro M."/>
            <person name="Ramirez L."/>
            <person name="Pisabarro A.G."/>
            <person name="Kuo A."/>
            <person name="Tritt A."/>
            <person name="Lipzen A."/>
            <person name="He G."/>
            <person name="Yan M."/>
            <person name="Ng V."/>
            <person name="Cullen D."/>
            <person name="Martin F."/>
            <person name="Rosso M.-N."/>
            <person name="Henrissat B."/>
            <person name="Hibbett D."/>
            <person name="Martinez A.T."/>
            <person name="Grigoriev I.V."/>
        </authorList>
    </citation>
    <scope>NUCLEOTIDE SEQUENCE</scope>
    <source>
        <strain evidence="4">AH 40177</strain>
    </source>
</reference>
<evidence type="ECO:0000256" key="2">
    <source>
        <dbReference type="SAM" id="Phobius"/>
    </source>
</evidence>
<name>A0A9P5PBQ1_9AGAR</name>
<dbReference type="EMBL" id="JADNRY010000319">
    <property type="protein sequence ID" value="KAF9059185.1"/>
    <property type="molecule type" value="Genomic_DNA"/>
</dbReference>